<comment type="caution">
    <text evidence="1">The sequence shown here is derived from an EMBL/GenBank/DDBJ whole genome shotgun (WGS) entry which is preliminary data.</text>
</comment>
<dbReference type="Proteomes" id="UP001163321">
    <property type="component" value="Chromosome 1"/>
</dbReference>
<evidence type="ECO:0000313" key="1">
    <source>
        <dbReference type="EMBL" id="KAI9922408.1"/>
    </source>
</evidence>
<accession>A0ACC0WWC2</accession>
<gene>
    <name evidence="1" type="ORF">PsorP6_001533</name>
</gene>
<sequence length="433" mass="48646">MTFSCCWWSQEEVCVILAHWCAKVTLFVLRHHHSDNLAANFSRELADYIIYVIDVAGGDKVPRKGGPGITQADLLVINKIDLAPHVGADLNIMDRDAKVMRGEGPTVFSQIHQGKGVDDIVHHVVNAWKARKKMAELSFFHRLVLTLLLSVLILFFYKWLQAPHPSVSHFPVKRSKKRNKKKPAKEVAASESLSPPPQSPVQDSSTTATLTSKSADDDDKESDIESDDGRSAAQVLVSRKFKPTSLGDSRLVVRDVKESLPDAATVRFSVDEKVLARFGGGDRWFPATVLERRKGNEYHLKYDDGEVEYRVSAAFIKPQPTKTDDDNKSDVQSAETEVMAEDTAHQEEASNADSVSSVSDDDGWQVVGTSTKKNHARRMQAAARAEPLVEGLTKRQRENRRKKERQREKKELLRQHAQKDDLDARARWRYVGS</sequence>
<organism evidence="1 2">
    <name type="scientific">Peronosclerospora sorghi</name>
    <dbReference type="NCBI Taxonomy" id="230839"/>
    <lineage>
        <taxon>Eukaryota</taxon>
        <taxon>Sar</taxon>
        <taxon>Stramenopiles</taxon>
        <taxon>Oomycota</taxon>
        <taxon>Peronosporomycetes</taxon>
        <taxon>Peronosporales</taxon>
        <taxon>Peronosporaceae</taxon>
        <taxon>Peronosclerospora</taxon>
    </lineage>
</organism>
<protein>
    <submittedName>
        <fullName evidence="1">Uncharacterized protein</fullName>
    </submittedName>
</protein>
<proteinExistence type="predicted"/>
<reference evidence="1 2" key="1">
    <citation type="journal article" date="2022" name="bioRxiv">
        <title>The genome of the oomycete Peronosclerospora sorghi, a cosmopolitan pathogen of maize and sorghum, is inflated with dispersed pseudogenes.</title>
        <authorList>
            <person name="Fletcher K."/>
            <person name="Martin F."/>
            <person name="Isakeit T."/>
            <person name="Cavanaugh K."/>
            <person name="Magill C."/>
            <person name="Michelmore R."/>
        </authorList>
    </citation>
    <scope>NUCLEOTIDE SEQUENCE [LARGE SCALE GENOMIC DNA]</scope>
    <source>
        <strain evidence="1">P6</strain>
    </source>
</reference>
<dbReference type="EMBL" id="CM047580">
    <property type="protein sequence ID" value="KAI9922408.1"/>
    <property type="molecule type" value="Genomic_DNA"/>
</dbReference>
<keyword evidence="2" id="KW-1185">Reference proteome</keyword>
<evidence type="ECO:0000313" key="2">
    <source>
        <dbReference type="Proteomes" id="UP001163321"/>
    </source>
</evidence>
<name>A0ACC0WWC2_9STRA</name>